<dbReference type="PANTHER" id="PTHR43820">
    <property type="entry name" value="HIGH-AFFINITY BRANCHED-CHAIN AMINO ACID TRANSPORT ATP-BINDING PROTEIN LIVF"/>
    <property type="match status" value="1"/>
</dbReference>
<evidence type="ECO:0000256" key="1">
    <source>
        <dbReference type="ARBA" id="ARBA00006526"/>
    </source>
</evidence>
<keyword evidence="8" id="KW-1185">Reference proteome</keyword>
<keyword evidence="4 7" id="KW-0067">ATP-binding</keyword>
<dbReference type="Gene3D" id="3.40.50.300">
    <property type="entry name" value="P-loop containing nucleotide triphosphate hydrolases"/>
    <property type="match status" value="1"/>
</dbReference>
<evidence type="ECO:0000256" key="4">
    <source>
        <dbReference type="ARBA" id="ARBA00022840"/>
    </source>
</evidence>
<feature type="domain" description="ABC transporter" evidence="6">
    <location>
        <begin position="2"/>
        <end position="232"/>
    </location>
</feature>
<dbReference type="Pfam" id="PF00005">
    <property type="entry name" value="ABC_tran"/>
    <property type="match status" value="1"/>
</dbReference>
<evidence type="ECO:0000313" key="8">
    <source>
        <dbReference type="Proteomes" id="UP000030351"/>
    </source>
</evidence>
<dbReference type="AlphaFoldDB" id="A0A0A3YSF7"/>
<dbReference type="CDD" id="cd03224">
    <property type="entry name" value="ABC_TM1139_LivF_branched"/>
    <property type="match status" value="1"/>
</dbReference>
<keyword evidence="5" id="KW-0029">Amino-acid transport</keyword>
<dbReference type="NCBIfam" id="TIGR03410">
    <property type="entry name" value="urea_trans_UrtE"/>
    <property type="match status" value="1"/>
</dbReference>
<evidence type="ECO:0000256" key="3">
    <source>
        <dbReference type="ARBA" id="ARBA00022741"/>
    </source>
</evidence>
<dbReference type="PANTHER" id="PTHR43820:SF5">
    <property type="entry name" value="HIGH-AFFINITY BRANCHED-CHAIN AMINO ACID TRANSPORT ATP-BINDING PROTEIN"/>
    <property type="match status" value="1"/>
</dbReference>
<dbReference type="eggNOG" id="COG0410">
    <property type="taxonomic scope" value="Bacteria"/>
</dbReference>
<evidence type="ECO:0000256" key="2">
    <source>
        <dbReference type="ARBA" id="ARBA00022448"/>
    </source>
</evidence>
<sequence length="232" mass="25501">MLQVAELNQYYGGSHILRGLSFEAKPGEITCLLGRNGVGKTTLLKCLMGLIPAKSGTIRWQDTLLNGRKPHQRVQAGIAYVPQGREIFPRLTVEENLLMGLARFSGAEAKQVPEEIYRLFPVLKEMKQRRGGDLSGGQQQQLAIGRALACKPQLLILDEPTEGIQPSVIKEIGAVIRQLAQRGDMAILLVEQFYDFAAELADSYLVMSRGEIVQRGRGESMEADGVRGLVAI</sequence>
<accession>A0A0A3YSF7</accession>
<evidence type="ECO:0000259" key="6">
    <source>
        <dbReference type="PROSITE" id="PS50893"/>
    </source>
</evidence>
<dbReference type="InterPro" id="IPR003593">
    <property type="entry name" value="AAA+_ATPase"/>
</dbReference>
<comment type="similarity">
    <text evidence="1">Belongs to the ABC transporter superfamily. Drug exporter-2 (TC 3.A.1.117) family.</text>
</comment>
<dbReference type="InterPro" id="IPR052156">
    <property type="entry name" value="BCAA_Transport_ATP-bd_LivF"/>
</dbReference>
<dbReference type="SUPFAM" id="SSF52540">
    <property type="entry name" value="P-loop containing nucleoside triphosphate hydrolases"/>
    <property type="match status" value="1"/>
</dbReference>
<dbReference type="GO" id="GO:0016887">
    <property type="term" value="F:ATP hydrolysis activity"/>
    <property type="evidence" value="ECO:0007669"/>
    <property type="project" value="InterPro"/>
</dbReference>
<dbReference type="InterPro" id="IPR003439">
    <property type="entry name" value="ABC_transporter-like_ATP-bd"/>
</dbReference>
<comment type="caution">
    <text evidence="7">The sequence shown here is derived from an EMBL/GenBank/DDBJ whole genome shotgun (WGS) entry which is preliminary data.</text>
</comment>
<keyword evidence="2" id="KW-0813">Transport</keyword>
<dbReference type="RefSeq" id="WP_034897832.1">
    <property type="nucleotide sequence ID" value="NZ_JRUQ01000062.1"/>
</dbReference>
<dbReference type="InterPro" id="IPR017780">
    <property type="entry name" value="ABC_transptr_urea_ATP-bd_UrtE"/>
</dbReference>
<reference evidence="7 8" key="1">
    <citation type="submission" date="2014-10" db="EMBL/GenBank/DDBJ databases">
        <title>Genome sequence of Erwinia typographi M043b.</title>
        <authorList>
            <person name="Chan K.-G."/>
            <person name="Tan W.-S."/>
        </authorList>
    </citation>
    <scope>NUCLEOTIDE SEQUENCE [LARGE SCALE GENOMIC DNA]</scope>
    <source>
        <strain evidence="7 8">M043b</strain>
    </source>
</reference>
<dbReference type="EMBL" id="JRUQ01000062">
    <property type="protein sequence ID" value="KGT88449.1"/>
    <property type="molecule type" value="Genomic_DNA"/>
</dbReference>
<dbReference type="STRING" id="371042.NG99_22100"/>
<dbReference type="GO" id="GO:0015658">
    <property type="term" value="F:branched-chain amino acid transmembrane transporter activity"/>
    <property type="evidence" value="ECO:0007669"/>
    <property type="project" value="TreeGrafter"/>
</dbReference>
<evidence type="ECO:0000313" key="7">
    <source>
        <dbReference type="EMBL" id="KGT88449.1"/>
    </source>
</evidence>
<keyword evidence="3" id="KW-0547">Nucleotide-binding</keyword>
<name>A0A0A3YSF7_9GAMM</name>
<dbReference type="GO" id="GO:0015807">
    <property type="term" value="P:L-amino acid transport"/>
    <property type="evidence" value="ECO:0007669"/>
    <property type="project" value="TreeGrafter"/>
</dbReference>
<proteinExistence type="inferred from homology"/>
<dbReference type="OrthoDB" id="9776369at2"/>
<gene>
    <name evidence="7" type="ORF">NG99_22100</name>
</gene>
<dbReference type="SMART" id="SM00382">
    <property type="entry name" value="AAA"/>
    <property type="match status" value="1"/>
</dbReference>
<dbReference type="GO" id="GO:0005524">
    <property type="term" value="F:ATP binding"/>
    <property type="evidence" value="ECO:0007669"/>
    <property type="project" value="UniProtKB-KW"/>
</dbReference>
<dbReference type="InterPro" id="IPR027417">
    <property type="entry name" value="P-loop_NTPase"/>
</dbReference>
<dbReference type="Proteomes" id="UP000030351">
    <property type="component" value="Unassembled WGS sequence"/>
</dbReference>
<dbReference type="PROSITE" id="PS50893">
    <property type="entry name" value="ABC_TRANSPORTER_2"/>
    <property type="match status" value="1"/>
</dbReference>
<evidence type="ECO:0000256" key="5">
    <source>
        <dbReference type="ARBA" id="ARBA00022970"/>
    </source>
</evidence>
<protein>
    <submittedName>
        <fullName evidence="7">Urea ABC transporter ATP-binding protein</fullName>
    </submittedName>
</protein>
<organism evidence="7 8">
    <name type="scientific">Erwinia typographi</name>
    <dbReference type="NCBI Taxonomy" id="371042"/>
    <lineage>
        <taxon>Bacteria</taxon>
        <taxon>Pseudomonadati</taxon>
        <taxon>Pseudomonadota</taxon>
        <taxon>Gammaproteobacteria</taxon>
        <taxon>Enterobacterales</taxon>
        <taxon>Erwiniaceae</taxon>
        <taxon>Erwinia</taxon>
    </lineage>
</organism>